<dbReference type="GO" id="GO:0005856">
    <property type="term" value="C:cytoskeleton"/>
    <property type="evidence" value="ECO:0007669"/>
    <property type="project" value="UniProtKB-SubCell"/>
</dbReference>
<evidence type="ECO:0000256" key="9">
    <source>
        <dbReference type="SAM" id="MobiDB-lite"/>
    </source>
</evidence>
<dbReference type="PANTHER" id="PTHR12673">
    <property type="entry name" value="FACIOGENITAL DYSPLASIA PROTEIN"/>
    <property type="match status" value="1"/>
</dbReference>
<keyword evidence="7" id="KW-0206">Cytoskeleton</keyword>
<dbReference type="InterPro" id="IPR000306">
    <property type="entry name" value="Znf_FYVE"/>
</dbReference>
<name>A0A8X7N9Z9_9BASI</name>
<feature type="compositionally biased region" description="Basic residues" evidence="9">
    <location>
        <begin position="178"/>
        <end position="190"/>
    </location>
</feature>
<dbReference type="InterPro" id="IPR035899">
    <property type="entry name" value="DBL_dom_sf"/>
</dbReference>
<keyword evidence="3" id="KW-0344">Guanine-nucleotide releasing factor</keyword>
<feature type="region of interest" description="Disordered" evidence="9">
    <location>
        <begin position="1197"/>
        <end position="1250"/>
    </location>
</feature>
<dbReference type="InterPro" id="IPR011011">
    <property type="entry name" value="Znf_FYVE_PHD"/>
</dbReference>
<dbReference type="GO" id="GO:0005737">
    <property type="term" value="C:cytoplasm"/>
    <property type="evidence" value="ECO:0007669"/>
    <property type="project" value="TreeGrafter"/>
</dbReference>
<feature type="compositionally biased region" description="Polar residues" evidence="9">
    <location>
        <begin position="1214"/>
        <end position="1227"/>
    </location>
</feature>
<evidence type="ECO:0000256" key="5">
    <source>
        <dbReference type="ARBA" id="ARBA00022771"/>
    </source>
</evidence>
<dbReference type="SMART" id="SM00325">
    <property type="entry name" value="RhoGEF"/>
    <property type="match status" value="1"/>
</dbReference>
<evidence type="ECO:0000259" key="12">
    <source>
        <dbReference type="PROSITE" id="PS50178"/>
    </source>
</evidence>
<dbReference type="GO" id="GO:0008270">
    <property type="term" value="F:zinc ion binding"/>
    <property type="evidence" value="ECO:0007669"/>
    <property type="project" value="UniProtKB-KW"/>
</dbReference>
<evidence type="ECO:0000256" key="4">
    <source>
        <dbReference type="ARBA" id="ARBA00022723"/>
    </source>
</evidence>
<evidence type="ECO:0000259" key="11">
    <source>
        <dbReference type="PROSITE" id="PS50010"/>
    </source>
</evidence>
<keyword evidence="5 8" id="KW-0863">Zinc-finger</keyword>
<comment type="caution">
    <text evidence="13">The sequence shown here is derived from an EMBL/GenBank/DDBJ whole genome shotgun (WGS) entry which is preliminary data.</text>
</comment>
<feature type="region of interest" description="Disordered" evidence="9">
    <location>
        <begin position="790"/>
        <end position="833"/>
    </location>
</feature>
<accession>A0A8X7N9Z9</accession>
<dbReference type="PROSITE" id="PS50010">
    <property type="entry name" value="DH_2"/>
    <property type="match status" value="1"/>
</dbReference>
<dbReference type="SMART" id="SM00233">
    <property type="entry name" value="PH"/>
    <property type="match status" value="1"/>
</dbReference>
<reference evidence="13" key="2">
    <citation type="journal article" date="2019" name="IMA Fungus">
        <title>Genome sequencing and comparison of five Tilletia species to identify candidate genes for the detection of regulated species infecting wheat.</title>
        <authorList>
            <person name="Nguyen H.D.T."/>
            <person name="Sultana T."/>
            <person name="Kesanakurti P."/>
            <person name="Hambleton S."/>
        </authorList>
    </citation>
    <scope>NUCLEOTIDE SEQUENCE</scope>
    <source>
        <strain evidence="13">DAOMC 236422</strain>
    </source>
</reference>
<evidence type="ECO:0000256" key="6">
    <source>
        <dbReference type="ARBA" id="ARBA00022833"/>
    </source>
</evidence>
<dbReference type="InterPro" id="IPR001849">
    <property type="entry name" value="PH_domain"/>
</dbReference>
<dbReference type="CDD" id="cd00160">
    <property type="entry name" value="RhoGEF"/>
    <property type="match status" value="1"/>
</dbReference>
<feature type="compositionally biased region" description="Low complexity" evidence="9">
    <location>
        <begin position="1042"/>
        <end position="1052"/>
    </location>
</feature>
<dbReference type="Gene3D" id="2.30.29.30">
    <property type="entry name" value="Pleckstrin-homology domain (PH domain)/Phosphotyrosine-binding domain (PTB)"/>
    <property type="match status" value="1"/>
</dbReference>
<feature type="domain" description="PH" evidence="10">
    <location>
        <begin position="502"/>
        <end position="722"/>
    </location>
</feature>
<organism evidence="13 14">
    <name type="scientific">Tilletia walkeri</name>
    <dbReference type="NCBI Taxonomy" id="117179"/>
    <lineage>
        <taxon>Eukaryota</taxon>
        <taxon>Fungi</taxon>
        <taxon>Dikarya</taxon>
        <taxon>Basidiomycota</taxon>
        <taxon>Ustilaginomycotina</taxon>
        <taxon>Exobasidiomycetes</taxon>
        <taxon>Tilletiales</taxon>
        <taxon>Tilletiaceae</taxon>
        <taxon>Tilletia</taxon>
    </lineage>
</organism>
<dbReference type="PROSITE" id="PS50003">
    <property type="entry name" value="PH_DOMAIN"/>
    <property type="match status" value="1"/>
</dbReference>
<evidence type="ECO:0000313" key="13">
    <source>
        <dbReference type="EMBL" id="KAE8269207.1"/>
    </source>
</evidence>
<dbReference type="GO" id="GO:0005085">
    <property type="term" value="F:guanyl-nucleotide exchange factor activity"/>
    <property type="evidence" value="ECO:0007669"/>
    <property type="project" value="UniProtKB-KW"/>
</dbReference>
<dbReference type="Proteomes" id="UP000078113">
    <property type="component" value="Unassembled WGS sequence"/>
</dbReference>
<feature type="region of interest" description="Disordered" evidence="9">
    <location>
        <begin position="318"/>
        <end position="346"/>
    </location>
</feature>
<feature type="region of interest" description="Disordered" evidence="9">
    <location>
        <begin position="583"/>
        <end position="621"/>
    </location>
</feature>
<feature type="compositionally biased region" description="Low complexity" evidence="9">
    <location>
        <begin position="813"/>
        <end position="830"/>
    </location>
</feature>
<evidence type="ECO:0000256" key="8">
    <source>
        <dbReference type="PROSITE-ProRule" id="PRU00091"/>
    </source>
</evidence>
<keyword evidence="6" id="KW-0862">Zinc</keyword>
<gene>
    <name evidence="13" type="ORF">A4X09_0g3148</name>
</gene>
<evidence type="ECO:0000259" key="10">
    <source>
        <dbReference type="PROSITE" id="PS50003"/>
    </source>
</evidence>
<reference evidence="13" key="1">
    <citation type="submission" date="2016-04" db="EMBL/GenBank/DDBJ databases">
        <authorList>
            <person name="Nguyen H.D."/>
            <person name="Samba Siva P."/>
            <person name="Cullis J."/>
            <person name="Levesque C.A."/>
            <person name="Hambleton S."/>
        </authorList>
    </citation>
    <scope>NUCLEOTIDE SEQUENCE</scope>
    <source>
        <strain evidence="13">DAOMC 236422</strain>
    </source>
</reference>
<dbReference type="InterPro" id="IPR051092">
    <property type="entry name" value="FYVE_RhoGEF_PH"/>
</dbReference>
<comment type="subcellular location">
    <subcellularLocation>
        <location evidence="1">Cytoplasm</location>
        <location evidence="1">Cytoskeleton</location>
    </subcellularLocation>
</comment>
<evidence type="ECO:0008006" key="15">
    <source>
        <dbReference type="Google" id="ProtNLM"/>
    </source>
</evidence>
<dbReference type="SUPFAM" id="SSF48065">
    <property type="entry name" value="DBL homology domain (DH-domain)"/>
    <property type="match status" value="1"/>
</dbReference>
<protein>
    <recommendedName>
        <fullName evidence="15">1-phosphatidylinositol-3-phosphate 5-kinase</fullName>
    </recommendedName>
</protein>
<feature type="compositionally biased region" description="Low complexity" evidence="9">
    <location>
        <begin position="318"/>
        <end position="345"/>
    </location>
</feature>
<dbReference type="InterPro" id="IPR013083">
    <property type="entry name" value="Znf_RING/FYVE/PHD"/>
</dbReference>
<feature type="domain" description="FYVE-type" evidence="12">
    <location>
        <begin position="890"/>
        <end position="953"/>
    </location>
</feature>
<feature type="region of interest" description="Disordered" evidence="9">
    <location>
        <begin position="1"/>
        <end position="77"/>
    </location>
</feature>
<evidence type="ECO:0000256" key="3">
    <source>
        <dbReference type="ARBA" id="ARBA00022658"/>
    </source>
</evidence>
<feature type="domain" description="DH" evidence="11">
    <location>
        <begin position="210"/>
        <end position="472"/>
    </location>
</feature>
<feature type="region of interest" description="Disordered" evidence="9">
    <location>
        <begin position="652"/>
        <end position="683"/>
    </location>
</feature>
<dbReference type="SMART" id="SM00064">
    <property type="entry name" value="FYVE"/>
    <property type="match status" value="1"/>
</dbReference>
<dbReference type="EMBL" id="LWDG02000105">
    <property type="protein sequence ID" value="KAE8269207.1"/>
    <property type="molecule type" value="Genomic_DNA"/>
</dbReference>
<keyword evidence="4" id="KW-0479">Metal-binding</keyword>
<dbReference type="Pfam" id="PF01363">
    <property type="entry name" value="FYVE"/>
    <property type="match status" value="1"/>
</dbReference>
<keyword evidence="2" id="KW-0963">Cytoplasm</keyword>
<evidence type="ECO:0000256" key="7">
    <source>
        <dbReference type="ARBA" id="ARBA00023212"/>
    </source>
</evidence>
<feature type="compositionally biased region" description="Low complexity" evidence="9">
    <location>
        <begin position="610"/>
        <end position="621"/>
    </location>
</feature>
<feature type="region of interest" description="Disordered" evidence="9">
    <location>
        <begin position="118"/>
        <end position="198"/>
    </location>
</feature>
<dbReference type="Pfam" id="PF00621">
    <property type="entry name" value="RhoGEF"/>
    <property type="match status" value="1"/>
</dbReference>
<feature type="region of interest" description="Disordered" evidence="9">
    <location>
        <begin position="952"/>
        <end position="1091"/>
    </location>
</feature>
<evidence type="ECO:0000256" key="2">
    <source>
        <dbReference type="ARBA" id="ARBA00022490"/>
    </source>
</evidence>
<dbReference type="InterPro" id="IPR017455">
    <property type="entry name" value="Znf_FYVE-rel"/>
</dbReference>
<dbReference type="Gene3D" id="1.20.900.10">
    <property type="entry name" value="Dbl homology (DH) domain"/>
    <property type="match status" value="1"/>
</dbReference>
<keyword evidence="14" id="KW-1185">Reference proteome</keyword>
<feature type="compositionally biased region" description="Low complexity" evidence="9">
    <location>
        <begin position="1"/>
        <end position="55"/>
    </location>
</feature>
<dbReference type="PROSITE" id="PS50178">
    <property type="entry name" value="ZF_FYVE"/>
    <property type="match status" value="1"/>
</dbReference>
<dbReference type="SUPFAM" id="SSF50729">
    <property type="entry name" value="PH domain-like"/>
    <property type="match status" value="1"/>
</dbReference>
<feature type="compositionally biased region" description="Basic residues" evidence="9">
    <location>
        <begin position="58"/>
        <end position="68"/>
    </location>
</feature>
<sequence>MVSSSRPSSVASNSSQSSTERFLSPTLLSPALASTLAAGGRTASTSSSSSSSSAEQQRHHHHHHHHHPGQGLSAKRFVPPQGSIAVTGRRISLPNVPSMMNRVSMVSVASFESLPEDEALGTQQLPHSPTLSDSSPSVLSPRSDLRRFPALPPSPRLRSSLSVTESSPPTSPAGTLLHHPKALPRPKSSLKRSSTEPYGMGKEFDTLMTKRRFVAMELLDTERAYMQSLKLLDENFLKPMQTASIGQPPPTKTSAPSCPQLSKKLISEIFGNFTNIFTLNKELLAQLEKRLSPQQRPSVVQAGPSVVVAAAAARPSSVASSSADDSGSAIIMSTSPESSSGSQTTALHEWSPRDDLIGDILVPIAPFLSMYKLFAQHFSNALARIDSERKQNDPFAKFVRGAERASWVGGPGSVGFGLGFEAHLLTIVQRITRYKMLVGDLVKFTPEGHADRPDLVKAFNLISQIAHDCDDNIRTHEMVLLMLNLQRSLTGLTEPLVIPGRSLLKRGALLKTCRKNIQPREFFLFTDCIMYAASSGGGESSAWQAMVGVGLASVLGADWGSGMGGGSPSMVGGMSRKLAGPALPGSGSSYARVRTHSASSSTTVEGGVPASSSSSSSASAGLLGSISMPTQSLQFRAKIALQDCTVVSVDKHQHHPSSSAGAGASGSGGGLSSSTSSSLSPFPTEGLRHAFELRTPEKSFALYAESREAKDDWMSRIREAREAHMIARRTLRAEEDSIEAKRERRRSLYKDHQRTAASAAAAAVGGGRGGLKLSMPGANRSSSNIATVKEGEAFPTKSGDGYLSVGGAGGGEQQPSSPGLSSSPMMMNGNGVAGGVTRERQRLNSLQSIASAIPTPSSLGGLLSPGLTPTPGSKPLKMVEDYNAPVWVPDSHADKCAVCWDNFGLWRRKHHCRLCGQVVCWNCSQRSFLIPAYQEGVEDQQARACDRCFESMFPPSEDDDEEVTMSPEGGVGGGRRGNFRLAPVASENEMESEDEEEEEEDEEEKDGGSEDADVDADQTARARPLPVGRGQNRPISIRVDSDASPASPATPADGPPPLLSRKERILADAARNGQHLQGGNGDTPIPAASFVVSGPRSDEALESVRFSDLSLAGADAGGHTVVYAHAPPEALRRQLVGNTGGLASPRLFDPVASAAEDDSAASAVGGGGLGGRKAQVTAATSGAGSFRLVTPRLTTPECEGPPASGPDGCGDVSMPSSRRVATTTTRPASMDENSGDYFAGVTPRRKSGGGNRFSAAARLSLVYSAGTNVMSLADKAAAAAGGGGGGDAKASST</sequence>
<dbReference type="PANTHER" id="PTHR12673:SF270">
    <property type="entry name" value="FYVE-TYPE DOMAIN-CONTAINING PROTEIN"/>
    <property type="match status" value="1"/>
</dbReference>
<dbReference type="Gene3D" id="3.30.40.10">
    <property type="entry name" value="Zinc/RING finger domain, C3HC4 (zinc finger)"/>
    <property type="match status" value="1"/>
</dbReference>
<proteinExistence type="predicted"/>
<dbReference type="SUPFAM" id="SSF57903">
    <property type="entry name" value="FYVE/PHD zinc finger"/>
    <property type="match status" value="1"/>
</dbReference>
<dbReference type="InterPro" id="IPR011993">
    <property type="entry name" value="PH-like_dom_sf"/>
</dbReference>
<feature type="compositionally biased region" description="Acidic residues" evidence="9">
    <location>
        <begin position="988"/>
        <end position="1016"/>
    </location>
</feature>
<dbReference type="InterPro" id="IPR000219">
    <property type="entry name" value="DH_dom"/>
</dbReference>
<evidence type="ECO:0000256" key="1">
    <source>
        <dbReference type="ARBA" id="ARBA00004245"/>
    </source>
</evidence>
<feature type="compositionally biased region" description="Low complexity" evidence="9">
    <location>
        <begin position="128"/>
        <end position="142"/>
    </location>
</feature>
<evidence type="ECO:0000313" key="14">
    <source>
        <dbReference type="Proteomes" id="UP000078113"/>
    </source>
</evidence>